<evidence type="ECO:0000313" key="1">
    <source>
        <dbReference type="EMBL" id="MBD5769571.1"/>
    </source>
</evidence>
<evidence type="ECO:0000313" key="2">
    <source>
        <dbReference type="Proteomes" id="UP000604161"/>
    </source>
</evidence>
<gene>
    <name evidence="1" type="ORF">IF202_00775</name>
</gene>
<protein>
    <submittedName>
        <fullName evidence="1">DUF1826 domain-containing protein</fullName>
    </submittedName>
</protein>
<keyword evidence="2" id="KW-1185">Reference proteome</keyword>
<dbReference type="EMBL" id="JACYFC010000001">
    <property type="protein sequence ID" value="MBD5769571.1"/>
    <property type="molecule type" value="Genomic_DNA"/>
</dbReference>
<proteinExistence type="predicted"/>
<dbReference type="Proteomes" id="UP000604161">
    <property type="component" value="Unassembled WGS sequence"/>
</dbReference>
<name>A0ABR8NU45_9GAMM</name>
<dbReference type="InterPro" id="IPR014955">
    <property type="entry name" value="DUF1826"/>
</dbReference>
<sequence length="240" mass="26917">MERRNVSAVAIIDQEVTDQTKECCGSPEPLFRRVSERNDPEVLTDIYRNDTNIAIWKRDVSAELIAAVDDFINTNEMKRTMLAITAKNAHEELRKAIGTEKNIAPLVEDMAQLIDMFCCLFDLKRAGVRLTSMDQAMCPRFHVDKIPCRLVSTYQGIATDWLPNHLVDRTKLGAGSEGKPDDISGLFHDLSDIQCLNRGDVALLKGEFWEGNEGAGLIHRSPPLPAGEHRLLLTLDFIDL</sequence>
<accession>A0ABR8NU45</accession>
<dbReference type="Pfam" id="PF08856">
    <property type="entry name" value="DUF1826"/>
    <property type="match status" value="1"/>
</dbReference>
<reference evidence="1 2" key="1">
    <citation type="submission" date="2020-09" db="EMBL/GenBank/DDBJ databases">
        <title>Marinomonas sp. nov., isolated from the cysticercosis algae of Qingdao, China.</title>
        <authorList>
            <person name="Sun X."/>
        </authorList>
    </citation>
    <scope>NUCLEOTIDE SEQUENCE [LARGE SCALE GENOMIC DNA]</scope>
    <source>
        <strain evidence="1 2">SM2066</strain>
    </source>
</reference>
<comment type="caution">
    <text evidence="1">The sequence shown here is derived from an EMBL/GenBank/DDBJ whole genome shotgun (WGS) entry which is preliminary data.</text>
</comment>
<organism evidence="1 2">
    <name type="scientific">Marinomonas colpomeniae</name>
    <dbReference type="NCBI Taxonomy" id="2774408"/>
    <lineage>
        <taxon>Bacteria</taxon>
        <taxon>Pseudomonadati</taxon>
        <taxon>Pseudomonadota</taxon>
        <taxon>Gammaproteobacteria</taxon>
        <taxon>Oceanospirillales</taxon>
        <taxon>Oceanospirillaceae</taxon>
        <taxon>Marinomonas</taxon>
    </lineage>
</organism>